<feature type="transmembrane region" description="Helical" evidence="6">
    <location>
        <begin position="12"/>
        <end position="36"/>
    </location>
</feature>
<evidence type="ECO:0000256" key="4">
    <source>
        <dbReference type="ARBA" id="ARBA00022989"/>
    </source>
</evidence>
<organism evidence="8 9">
    <name type="scientific">Aquilutibacter rugosus</name>
    <dbReference type="NCBI Taxonomy" id="3115820"/>
    <lineage>
        <taxon>Bacteria</taxon>
        <taxon>Pseudomonadati</taxon>
        <taxon>Pseudomonadota</taxon>
        <taxon>Gammaproteobacteria</taxon>
        <taxon>Lysobacterales</taxon>
        <taxon>Lysobacteraceae</taxon>
        <taxon>Aquilutibacter</taxon>
    </lineage>
</organism>
<evidence type="ECO:0000256" key="2">
    <source>
        <dbReference type="ARBA" id="ARBA00022475"/>
    </source>
</evidence>
<evidence type="ECO:0000259" key="7">
    <source>
        <dbReference type="Pfam" id="PF06271"/>
    </source>
</evidence>
<dbReference type="Pfam" id="PF06271">
    <property type="entry name" value="RDD"/>
    <property type="match status" value="1"/>
</dbReference>
<evidence type="ECO:0000313" key="8">
    <source>
        <dbReference type="EMBL" id="MEF2155303.1"/>
    </source>
</evidence>
<feature type="transmembrane region" description="Helical" evidence="6">
    <location>
        <begin position="108"/>
        <end position="128"/>
    </location>
</feature>
<dbReference type="InterPro" id="IPR051791">
    <property type="entry name" value="Pra-immunoreactive"/>
</dbReference>
<evidence type="ECO:0000256" key="6">
    <source>
        <dbReference type="SAM" id="Phobius"/>
    </source>
</evidence>
<feature type="transmembrane region" description="Helical" evidence="6">
    <location>
        <begin position="61"/>
        <end position="79"/>
    </location>
</feature>
<sequence length="147" mass="16823">MPARIGRRLIGLVYDLFPAMALWFVIVVLFLALHYWRLSATQGAAYAQQHAAILPGGLESFVLFCALFGITGLYATVSWHRGGQTIGMKPFRSYVVDERGEFASYRQLWVRFLAGLIALPLGFWVAYFRKDRLTLHDLISHTRFIKR</sequence>
<keyword evidence="2" id="KW-1003">Cell membrane</keyword>
<dbReference type="PANTHER" id="PTHR36115:SF10">
    <property type="entry name" value="RDD DOMAIN-CONTAINING PROTEIN"/>
    <property type="match status" value="1"/>
</dbReference>
<evidence type="ECO:0000256" key="1">
    <source>
        <dbReference type="ARBA" id="ARBA00004651"/>
    </source>
</evidence>
<keyword evidence="5 6" id="KW-0472">Membrane</keyword>
<dbReference type="InterPro" id="IPR010432">
    <property type="entry name" value="RDD"/>
</dbReference>
<dbReference type="EMBL" id="JAZHBO010000001">
    <property type="protein sequence ID" value="MEF2155303.1"/>
    <property type="molecule type" value="Genomic_DNA"/>
</dbReference>
<feature type="domain" description="RDD" evidence="7">
    <location>
        <begin position="3"/>
        <end position="140"/>
    </location>
</feature>
<reference evidence="8 9" key="1">
    <citation type="submission" date="2024-01" db="EMBL/GenBank/DDBJ databases">
        <title>Novel species of the genus Luteimonas isolated from rivers.</title>
        <authorList>
            <person name="Lu H."/>
        </authorList>
    </citation>
    <scope>NUCLEOTIDE SEQUENCE [LARGE SCALE GENOMIC DNA]</scope>
    <source>
        <strain evidence="8 9">FXH3W</strain>
    </source>
</reference>
<keyword evidence="4 6" id="KW-1133">Transmembrane helix</keyword>
<evidence type="ECO:0000256" key="5">
    <source>
        <dbReference type="ARBA" id="ARBA00023136"/>
    </source>
</evidence>
<dbReference type="RefSeq" id="WP_331703374.1">
    <property type="nucleotide sequence ID" value="NZ_JAZHBO010000001.1"/>
</dbReference>
<protein>
    <submittedName>
        <fullName evidence="8">RDD family protein</fullName>
    </submittedName>
</protein>
<proteinExistence type="predicted"/>
<evidence type="ECO:0000313" key="9">
    <source>
        <dbReference type="Proteomes" id="UP001356170"/>
    </source>
</evidence>
<name>A0ABU7UZ37_9GAMM</name>
<gene>
    <name evidence="8" type="ORF">V3390_03525</name>
</gene>
<dbReference type="PANTHER" id="PTHR36115">
    <property type="entry name" value="PROLINE-RICH ANTIGEN HOMOLOG-RELATED"/>
    <property type="match status" value="1"/>
</dbReference>
<comment type="caution">
    <text evidence="8">The sequence shown here is derived from an EMBL/GenBank/DDBJ whole genome shotgun (WGS) entry which is preliminary data.</text>
</comment>
<keyword evidence="3 6" id="KW-0812">Transmembrane</keyword>
<evidence type="ECO:0000256" key="3">
    <source>
        <dbReference type="ARBA" id="ARBA00022692"/>
    </source>
</evidence>
<dbReference type="Proteomes" id="UP001356170">
    <property type="component" value="Unassembled WGS sequence"/>
</dbReference>
<comment type="subcellular location">
    <subcellularLocation>
        <location evidence="1">Cell membrane</location>
        <topology evidence="1">Multi-pass membrane protein</topology>
    </subcellularLocation>
</comment>
<accession>A0ABU7UZ37</accession>
<keyword evidence="9" id="KW-1185">Reference proteome</keyword>